<evidence type="ECO:0000313" key="3">
    <source>
        <dbReference type="Proteomes" id="UP000236726"/>
    </source>
</evidence>
<evidence type="ECO:0000313" key="2">
    <source>
        <dbReference type="EMBL" id="SEG02593.1"/>
    </source>
</evidence>
<organism evidence="2 3">
    <name type="scientific">Lachnospira multipara</name>
    <dbReference type="NCBI Taxonomy" id="28051"/>
    <lineage>
        <taxon>Bacteria</taxon>
        <taxon>Bacillati</taxon>
        <taxon>Bacillota</taxon>
        <taxon>Clostridia</taxon>
        <taxon>Lachnospirales</taxon>
        <taxon>Lachnospiraceae</taxon>
        <taxon>Lachnospira</taxon>
    </lineage>
</organism>
<proteinExistence type="predicted"/>
<feature type="transmembrane region" description="Helical" evidence="1">
    <location>
        <begin position="170"/>
        <end position="194"/>
    </location>
</feature>
<feature type="transmembrane region" description="Helical" evidence="1">
    <location>
        <begin position="135"/>
        <end position="158"/>
    </location>
</feature>
<gene>
    <name evidence="2" type="ORF">SAMN05216537_11826</name>
</gene>
<keyword evidence="1" id="KW-0472">Membrane</keyword>
<keyword evidence="3" id="KW-1185">Reference proteome</keyword>
<feature type="transmembrane region" description="Helical" evidence="1">
    <location>
        <begin position="44"/>
        <end position="64"/>
    </location>
</feature>
<evidence type="ECO:0000256" key="1">
    <source>
        <dbReference type="SAM" id="Phobius"/>
    </source>
</evidence>
<feature type="transmembrane region" description="Helical" evidence="1">
    <location>
        <begin position="206"/>
        <end position="226"/>
    </location>
</feature>
<dbReference type="Proteomes" id="UP000236726">
    <property type="component" value="Unassembled WGS sequence"/>
</dbReference>
<name>A0A1H5WTF1_9FIRM</name>
<keyword evidence="1" id="KW-1133">Transmembrane helix</keyword>
<keyword evidence="1" id="KW-0812">Transmembrane</keyword>
<sequence>MLYFVLLLISLIMLMFTTSSEIIYGRKMGYLICGLDVYNFMMMYTYYNLFVTIIVYIFYVSFILKKCSDTFLIAHGSYKKYYIYLLKVALVDAIIVTLIEGVATFISTRVYNLNQNNWDLLVSKYNYLNGNTIEINGHIIIGTLIIAIFLWNLWIRIFMNSIYYITRNKLTTVFIGIGVYLLFSRVGIINVLPYITYEGWENEGNIYAFIPMLIAYIVLTVFSFCFRTINKKVRINEILYKRNKKSK</sequence>
<dbReference type="EMBL" id="FNUL01000018">
    <property type="protein sequence ID" value="SEG02593.1"/>
    <property type="molecule type" value="Genomic_DNA"/>
</dbReference>
<reference evidence="2 3" key="1">
    <citation type="submission" date="2016-10" db="EMBL/GenBank/DDBJ databases">
        <authorList>
            <person name="de Groot N.N."/>
        </authorList>
    </citation>
    <scope>NUCLEOTIDE SEQUENCE [LARGE SCALE GENOMIC DNA]</scope>
    <source>
        <strain evidence="2 3">D15d</strain>
    </source>
</reference>
<feature type="transmembrane region" description="Helical" evidence="1">
    <location>
        <begin position="84"/>
        <end position="106"/>
    </location>
</feature>
<protein>
    <submittedName>
        <fullName evidence="2">Uncharacterized protein</fullName>
    </submittedName>
</protein>
<accession>A0A1H5WTF1</accession>
<dbReference type="AlphaFoldDB" id="A0A1H5WTF1"/>